<dbReference type="PANTHER" id="PTHR35788">
    <property type="entry name" value="EXPORTED PROTEIN-RELATED"/>
    <property type="match status" value="1"/>
</dbReference>
<evidence type="ECO:0000313" key="3">
    <source>
        <dbReference type="Proteomes" id="UP000640489"/>
    </source>
</evidence>
<name>A0A930VG04_9ACTN</name>
<proteinExistence type="predicted"/>
<evidence type="ECO:0000313" key="2">
    <source>
        <dbReference type="EMBL" id="MBF4764243.1"/>
    </source>
</evidence>
<feature type="transmembrane region" description="Helical" evidence="1">
    <location>
        <begin position="12"/>
        <end position="34"/>
    </location>
</feature>
<comment type="caution">
    <text evidence="2">The sequence shown here is derived from an EMBL/GenBank/DDBJ whole genome shotgun (WGS) entry which is preliminary data.</text>
</comment>
<reference evidence="2" key="1">
    <citation type="submission" date="2020-11" db="EMBL/GenBank/DDBJ databases">
        <title>Nocardioides sp. nov., isolated from Soil of Cynanchum wilfordii Hemsley rhizosphere.</title>
        <authorList>
            <person name="Lee J.-S."/>
            <person name="Suh M.K."/>
            <person name="Kim J.-S."/>
        </authorList>
    </citation>
    <scope>NUCLEOTIDE SEQUENCE</scope>
    <source>
        <strain evidence="2">KCTC 19275</strain>
    </source>
</reference>
<dbReference type="InterPro" id="IPR007391">
    <property type="entry name" value="Vancomycin_resist_VanW"/>
</dbReference>
<dbReference type="InterPro" id="IPR052913">
    <property type="entry name" value="Glycopeptide_resist_protein"/>
</dbReference>
<accession>A0A930VG04</accession>
<dbReference type="EMBL" id="JADKPN010000008">
    <property type="protein sequence ID" value="MBF4764243.1"/>
    <property type="molecule type" value="Genomic_DNA"/>
</dbReference>
<dbReference type="Pfam" id="PF04294">
    <property type="entry name" value="VanW"/>
    <property type="match status" value="1"/>
</dbReference>
<gene>
    <name evidence="2" type="ORF">ISU07_14000</name>
</gene>
<keyword evidence="1" id="KW-1133">Transmembrane helix</keyword>
<keyword evidence="1" id="KW-0472">Membrane</keyword>
<sequence>MGRNDRDRAGARVVLVMLVVLMVLVGGGYVAAYAGSQHKTPRGTTVSGVNVGGRSLMAAAQALRAGLATRVNAPITLDIGGKKQDAMPAEMGLGIDYVASVRQAGAGDSWEPERLWDFYTGGADLDAVVTVSAMTMTDFVAGLAAGSGVTPRDGGVRFDHQRVQVVEPRAGRTIDPQQAQAAITAAFLSNDRTAHIDLVPSAPAVDDEDVQEAVRTFANPAMSGPVALELDTQQVRLQPRDFADALSMRAVDGRLVPQVQAARLVALVKDRLLGHGKPQDAEVALMGGRPHVRPAINGVSFEPASVVAAFTAALVLPEGQRVAPVDVELHEPTFTTEDATALGIEHRVAVYSTTYSVQDDGPDLERAVSLLDGTVIKPGDTFSWATVAGGGYGADALPVATALWNAAFEAGYGDVEHHAPATYGGRSPVGRQATVEGGADLRFSVDSPSGVLVQAKLTGAAPGSPGTVKIVLWSTAAWEVTTSTSARYALVEPATVDGGTDGCVPSAGRRGFSVDVSRHLHSLVDPATADRDETVTTTYAPVDAVVCPG</sequence>
<dbReference type="RefSeq" id="WP_194707422.1">
    <property type="nucleotide sequence ID" value="NZ_JADKPN010000008.1"/>
</dbReference>
<dbReference type="Proteomes" id="UP000640489">
    <property type="component" value="Unassembled WGS sequence"/>
</dbReference>
<evidence type="ECO:0000256" key="1">
    <source>
        <dbReference type="SAM" id="Phobius"/>
    </source>
</evidence>
<keyword evidence="3" id="KW-1185">Reference proteome</keyword>
<keyword evidence="1" id="KW-0812">Transmembrane</keyword>
<organism evidence="2 3">
    <name type="scientific">Nocardioides islandensis</name>
    <dbReference type="NCBI Taxonomy" id="433663"/>
    <lineage>
        <taxon>Bacteria</taxon>
        <taxon>Bacillati</taxon>
        <taxon>Actinomycetota</taxon>
        <taxon>Actinomycetes</taxon>
        <taxon>Propionibacteriales</taxon>
        <taxon>Nocardioidaceae</taxon>
        <taxon>Nocardioides</taxon>
    </lineage>
</organism>
<dbReference type="AlphaFoldDB" id="A0A930VG04"/>
<protein>
    <submittedName>
        <fullName evidence="2">VanW family protein</fullName>
    </submittedName>
</protein>
<dbReference type="PANTHER" id="PTHR35788:SF1">
    <property type="entry name" value="EXPORTED PROTEIN"/>
    <property type="match status" value="1"/>
</dbReference>